<sequence length="816" mass="90254">MRSTTPKGDPPGSARRPSVCSGQFRATIAGGIPRPSTSIRESRIPSFRASTTSQPSYNFLTGEPAAMPAAGSTPAARPASRQSAAPPPGSSPPRGRAAAAAAAASSSFSRESSKENRPPDDAEGYENQRRRIEELKAEVGTLQYQISSYEQERELARLQMENEMRDARRRAEDDFKAKQAAEAERARALRQVESLQRELEELREDKERQKRELEARARDAQEEARVLQEQLEELSAAKDDAARLAEREAIDLRAKLAASQRTVHELQEEAHARDDALDKAQSLLAERDEAIGRLEADVLRLKAQTGDAETIAVIRRELSDQVTHIRNLEAKNREQAAELRHLRQVHKAVEVVEEEKRSLQRRLEAAEAVEQELNEERRQRQRLEDERRAWSAYLQNEGAGDDDDELDSPEAVARALVAERLRSASLVEKLGELQPEIADRDNIIKALEDEKAKLQAQIEQLRASGGGGSGGGGAGGGASAANDKARARLDRQRALAVKEVEYLRAQLKTYEMEDMTVSPETIDQQKVKRIQELEDLVDKYKAEVATLHADLTSLESASASPAQPVMVGAKRGRDDSDGSAEHEQLGQLARKNRKLQAELSELQTAHRLLRKEHEVAASQLESARAQLQTRVLSLRSNPTSDHEAVKASTLAALKRENAELLALVERKPASFPTVPASQLAAAKREVEAALADAASAHKSARRLKEVWASKSAEFKEAVFSTLGWTVSFLPGGKMRVESVYYPSRTDEHENSIVFDGEKGTMKVGGGPRSAFAQRIGESIQFWVRERGCVPCFLAALTLEFWEEQNNRGETTRMVEG</sequence>
<feature type="region of interest" description="Disordered" evidence="9">
    <location>
        <begin position="562"/>
        <end position="583"/>
    </location>
</feature>
<dbReference type="RefSeq" id="XP_070865990.1">
    <property type="nucleotide sequence ID" value="XM_071011041.1"/>
</dbReference>
<keyword evidence="7" id="KW-0131">Cell cycle</keyword>
<feature type="compositionally biased region" description="Polar residues" evidence="9">
    <location>
        <begin position="48"/>
        <end position="59"/>
    </location>
</feature>
<organism evidence="10 11">
    <name type="scientific">Remersonia thermophila</name>
    <dbReference type="NCBI Taxonomy" id="72144"/>
    <lineage>
        <taxon>Eukaryota</taxon>
        <taxon>Fungi</taxon>
        <taxon>Dikarya</taxon>
        <taxon>Ascomycota</taxon>
        <taxon>Pezizomycotina</taxon>
        <taxon>Sordariomycetes</taxon>
        <taxon>Sordariomycetidae</taxon>
        <taxon>Sordariales</taxon>
        <taxon>Sordariales incertae sedis</taxon>
        <taxon>Remersonia</taxon>
    </lineage>
</organism>
<keyword evidence="6" id="KW-0539">Nucleus</keyword>
<evidence type="ECO:0000256" key="6">
    <source>
        <dbReference type="ARBA" id="ARBA00023242"/>
    </source>
</evidence>
<feature type="compositionally biased region" description="Basic and acidic residues" evidence="9">
    <location>
        <begin position="571"/>
        <end position="583"/>
    </location>
</feature>
<keyword evidence="8" id="KW-0175">Coiled coil</keyword>
<feature type="compositionally biased region" description="Basic and acidic residues" evidence="9">
    <location>
        <begin position="111"/>
        <end position="129"/>
    </location>
</feature>
<feature type="coiled-coil region" evidence="8">
    <location>
        <begin position="325"/>
        <end position="393"/>
    </location>
</feature>
<dbReference type="Gene3D" id="6.10.250.90">
    <property type="match status" value="1"/>
</dbReference>
<evidence type="ECO:0000313" key="10">
    <source>
        <dbReference type="EMBL" id="KAL2267263.1"/>
    </source>
</evidence>
<evidence type="ECO:0000313" key="11">
    <source>
        <dbReference type="Proteomes" id="UP001600064"/>
    </source>
</evidence>
<name>A0ABR4DA77_9PEZI</name>
<accession>A0ABR4DA77</accession>
<keyword evidence="11" id="KW-1185">Reference proteome</keyword>
<dbReference type="PANTHER" id="PTHR23168">
    <property type="entry name" value="MITOTIC SPINDLE ASSEMBLY CHECKPOINT PROTEIN MAD1 MITOTIC ARREST DEFICIENT-LIKE PROTEIN 1"/>
    <property type="match status" value="1"/>
</dbReference>
<comment type="similarity">
    <text evidence="2">Belongs to the MAD1 family.</text>
</comment>
<keyword evidence="5" id="KW-0498">Mitosis</keyword>
<feature type="compositionally biased region" description="Low complexity" evidence="9">
    <location>
        <begin position="64"/>
        <end position="84"/>
    </location>
</feature>
<dbReference type="EMBL" id="JAZGUE010000004">
    <property type="protein sequence ID" value="KAL2267263.1"/>
    <property type="molecule type" value="Genomic_DNA"/>
</dbReference>
<evidence type="ECO:0000256" key="5">
    <source>
        <dbReference type="ARBA" id="ARBA00022776"/>
    </source>
</evidence>
<dbReference type="InterPro" id="IPR008672">
    <property type="entry name" value="Mad1"/>
</dbReference>
<feature type="compositionally biased region" description="Low complexity" evidence="9">
    <location>
        <begin position="92"/>
        <end position="110"/>
    </location>
</feature>
<evidence type="ECO:0000256" key="7">
    <source>
        <dbReference type="ARBA" id="ARBA00023306"/>
    </source>
</evidence>
<feature type="region of interest" description="Disordered" evidence="9">
    <location>
        <begin position="462"/>
        <end position="484"/>
    </location>
</feature>
<dbReference type="Gene3D" id="3.30.457.60">
    <property type="match status" value="1"/>
</dbReference>
<evidence type="ECO:0000256" key="3">
    <source>
        <dbReference type="ARBA" id="ARBA00022019"/>
    </source>
</evidence>
<feature type="coiled-coil region" evidence="8">
    <location>
        <begin position="585"/>
        <end position="637"/>
    </location>
</feature>
<keyword evidence="4" id="KW-0132">Cell division</keyword>
<comment type="subcellular location">
    <subcellularLocation>
        <location evidence="1">Nucleus</location>
    </subcellularLocation>
</comment>
<evidence type="ECO:0000256" key="8">
    <source>
        <dbReference type="SAM" id="Coils"/>
    </source>
</evidence>
<feature type="region of interest" description="Disordered" evidence="9">
    <location>
        <begin position="1"/>
        <end position="129"/>
    </location>
</feature>
<evidence type="ECO:0000256" key="4">
    <source>
        <dbReference type="ARBA" id="ARBA00022618"/>
    </source>
</evidence>
<gene>
    <name evidence="10" type="ORF">VTJ83DRAFT_4540</name>
</gene>
<feature type="coiled-coil region" evidence="8">
    <location>
        <begin position="523"/>
        <end position="557"/>
    </location>
</feature>
<dbReference type="SUPFAM" id="SSF75704">
    <property type="entry name" value="Mitotic arrest deficient-like 1, Mad1"/>
    <property type="match status" value="1"/>
</dbReference>
<evidence type="ECO:0000256" key="9">
    <source>
        <dbReference type="SAM" id="MobiDB-lite"/>
    </source>
</evidence>
<dbReference type="PANTHER" id="PTHR23168:SF0">
    <property type="entry name" value="MITOTIC SPINDLE ASSEMBLY CHECKPOINT PROTEIN MAD1"/>
    <property type="match status" value="1"/>
</dbReference>
<reference evidence="10 11" key="1">
    <citation type="journal article" date="2024" name="Commun. Biol.">
        <title>Comparative genomic analysis of thermophilic fungi reveals convergent evolutionary adaptations and gene losses.</title>
        <authorList>
            <person name="Steindorff A.S."/>
            <person name="Aguilar-Pontes M.V."/>
            <person name="Robinson A.J."/>
            <person name="Andreopoulos B."/>
            <person name="LaButti K."/>
            <person name="Kuo A."/>
            <person name="Mondo S."/>
            <person name="Riley R."/>
            <person name="Otillar R."/>
            <person name="Haridas S."/>
            <person name="Lipzen A."/>
            <person name="Grimwood J."/>
            <person name="Schmutz J."/>
            <person name="Clum A."/>
            <person name="Reid I.D."/>
            <person name="Moisan M.C."/>
            <person name="Butler G."/>
            <person name="Nguyen T.T.M."/>
            <person name="Dewar K."/>
            <person name="Conant G."/>
            <person name="Drula E."/>
            <person name="Henrissat B."/>
            <person name="Hansel C."/>
            <person name="Singer S."/>
            <person name="Hutchinson M.I."/>
            <person name="de Vries R.P."/>
            <person name="Natvig D.O."/>
            <person name="Powell A.J."/>
            <person name="Tsang A."/>
            <person name="Grigoriev I.V."/>
        </authorList>
    </citation>
    <scope>NUCLEOTIDE SEQUENCE [LARGE SCALE GENOMIC DNA]</scope>
    <source>
        <strain evidence="10 11">ATCC 22073</strain>
    </source>
</reference>
<dbReference type="Proteomes" id="UP001600064">
    <property type="component" value="Unassembled WGS sequence"/>
</dbReference>
<dbReference type="Pfam" id="PF05557">
    <property type="entry name" value="MAD"/>
    <property type="match status" value="1"/>
</dbReference>
<dbReference type="GeneID" id="98125685"/>
<comment type="caution">
    <text evidence="10">The sequence shown here is derived from an EMBL/GenBank/DDBJ whole genome shotgun (WGS) entry which is preliminary data.</text>
</comment>
<protein>
    <recommendedName>
        <fullName evidence="3">Spindle assembly checkpoint component MAD1</fullName>
    </recommendedName>
</protein>
<evidence type="ECO:0000256" key="2">
    <source>
        <dbReference type="ARBA" id="ARBA00008029"/>
    </source>
</evidence>
<proteinExistence type="inferred from homology"/>
<evidence type="ECO:0000256" key="1">
    <source>
        <dbReference type="ARBA" id="ARBA00004123"/>
    </source>
</evidence>
<feature type="compositionally biased region" description="Gly residues" evidence="9">
    <location>
        <begin position="464"/>
        <end position="478"/>
    </location>
</feature>